<sequence length="283" mass="30050">MKKAILGALLAMTAMGTQAGTQPAVESSAVVNGTIVLAKDGTVQTAVIDDPAKYGQPIADMVRNAALQWHFQPVLQDGQPVVAKASMHARVVLTQKPDGNYNAHIKGVTFGDNDPNDTGTVHAAEGNKQFQPYFPAEMIHAHVQATVYLALRVDRSGHVTDAVAEQVNLANRGPEGVLKQYRAILAHSSLSAARHWTYTLPTTGALAKQDSWTIHVPITINFNVITHGTPESSTAVWQTYLPGPYTPAPWVDKPDANAADALADDSMQTDGAGPTLLAAPNHG</sequence>
<dbReference type="EMBL" id="JADIKK010000008">
    <property type="protein sequence ID" value="MFK2879268.1"/>
    <property type="molecule type" value="Genomic_DNA"/>
</dbReference>
<feature type="signal peptide" evidence="1">
    <location>
        <begin position="1"/>
        <end position="19"/>
    </location>
</feature>
<protein>
    <submittedName>
        <fullName evidence="2">Energy transducer TonB</fullName>
    </submittedName>
</protein>
<proteinExistence type="predicted"/>
<dbReference type="Proteomes" id="UP001620339">
    <property type="component" value="Unassembled WGS sequence"/>
</dbReference>
<organism evidence="2 3">
    <name type="scientific">Rhodanobacter hydrolyticus</name>
    <dbReference type="NCBI Taxonomy" id="2250595"/>
    <lineage>
        <taxon>Bacteria</taxon>
        <taxon>Pseudomonadati</taxon>
        <taxon>Pseudomonadota</taxon>
        <taxon>Gammaproteobacteria</taxon>
        <taxon>Lysobacterales</taxon>
        <taxon>Rhodanobacteraceae</taxon>
        <taxon>Rhodanobacter</taxon>
    </lineage>
</organism>
<reference evidence="2 3" key="1">
    <citation type="submission" date="2020-10" db="EMBL/GenBank/DDBJ databases">
        <title>Phylogeny of dyella-like bacteria.</title>
        <authorList>
            <person name="Fu J."/>
        </authorList>
    </citation>
    <scope>NUCLEOTIDE SEQUENCE [LARGE SCALE GENOMIC DNA]</scope>
    <source>
        <strain evidence="2 3">KACC 19113</strain>
    </source>
</reference>
<evidence type="ECO:0000256" key="1">
    <source>
        <dbReference type="SAM" id="SignalP"/>
    </source>
</evidence>
<comment type="caution">
    <text evidence="2">The sequence shown here is derived from an EMBL/GenBank/DDBJ whole genome shotgun (WGS) entry which is preliminary data.</text>
</comment>
<dbReference type="Gene3D" id="3.30.1150.10">
    <property type="match status" value="1"/>
</dbReference>
<name>A0ABW8JAD2_9GAMM</name>
<evidence type="ECO:0000313" key="2">
    <source>
        <dbReference type="EMBL" id="MFK2879268.1"/>
    </source>
</evidence>
<gene>
    <name evidence="2" type="ORF">ISP25_19530</name>
</gene>
<keyword evidence="1" id="KW-0732">Signal</keyword>
<accession>A0ABW8JAD2</accession>
<dbReference type="RefSeq" id="WP_404616092.1">
    <property type="nucleotide sequence ID" value="NZ_JADIKK010000008.1"/>
</dbReference>
<evidence type="ECO:0000313" key="3">
    <source>
        <dbReference type="Proteomes" id="UP001620339"/>
    </source>
</evidence>
<feature type="chain" id="PRO_5045891984" evidence="1">
    <location>
        <begin position="20"/>
        <end position="283"/>
    </location>
</feature>
<keyword evidence="3" id="KW-1185">Reference proteome</keyword>